<dbReference type="AlphaFoldDB" id="A0A9N7UP69"/>
<keyword evidence="3" id="KW-1185">Reference proteome</keyword>
<evidence type="ECO:0000313" key="3">
    <source>
        <dbReference type="Proteomes" id="UP001153269"/>
    </source>
</evidence>
<dbReference type="EMBL" id="CADEAL010001646">
    <property type="protein sequence ID" value="CAB1434232.1"/>
    <property type="molecule type" value="Genomic_DNA"/>
</dbReference>
<organism evidence="2 3">
    <name type="scientific">Pleuronectes platessa</name>
    <name type="common">European plaice</name>
    <dbReference type="NCBI Taxonomy" id="8262"/>
    <lineage>
        <taxon>Eukaryota</taxon>
        <taxon>Metazoa</taxon>
        <taxon>Chordata</taxon>
        <taxon>Craniata</taxon>
        <taxon>Vertebrata</taxon>
        <taxon>Euteleostomi</taxon>
        <taxon>Actinopterygii</taxon>
        <taxon>Neopterygii</taxon>
        <taxon>Teleostei</taxon>
        <taxon>Neoteleostei</taxon>
        <taxon>Acanthomorphata</taxon>
        <taxon>Carangaria</taxon>
        <taxon>Pleuronectiformes</taxon>
        <taxon>Pleuronectoidei</taxon>
        <taxon>Pleuronectidae</taxon>
        <taxon>Pleuronectes</taxon>
    </lineage>
</organism>
<feature type="region of interest" description="Disordered" evidence="1">
    <location>
        <begin position="1"/>
        <end position="61"/>
    </location>
</feature>
<accession>A0A9N7UP69</accession>
<feature type="compositionally biased region" description="Basic and acidic residues" evidence="1">
    <location>
        <begin position="29"/>
        <end position="38"/>
    </location>
</feature>
<feature type="compositionally biased region" description="Basic and acidic residues" evidence="1">
    <location>
        <begin position="49"/>
        <end position="61"/>
    </location>
</feature>
<feature type="compositionally biased region" description="Basic residues" evidence="1">
    <location>
        <begin position="10"/>
        <end position="25"/>
    </location>
</feature>
<dbReference type="Proteomes" id="UP001153269">
    <property type="component" value="Unassembled WGS sequence"/>
</dbReference>
<evidence type="ECO:0000256" key="1">
    <source>
        <dbReference type="SAM" id="MobiDB-lite"/>
    </source>
</evidence>
<comment type="caution">
    <text evidence="2">The sequence shown here is derived from an EMBL/GenBank/DDBJ whole genome shotgun (WGS) entry which is preliminary data.</text>
</comment>
<proteinExistence type="predicted"/>
<reference evidence="2" key="1">
    <citation type="submission" date="2020-03" db="EMBL/GenBank/DDBJ databases">
        <authorList>
            <person name="Weist P."/>
        </authorList>
    </citation>
    <scope>NUCLEOTIDE SEQUENCE</scope>
</reference>
<evidence type="ECO:0000313" key="2">
    <source>
        <dbReference type="EMBL" id="CAB1434232.1"/>
    </source>
</evidence>
<protein>
    <submittedName>
        <fullName evidence="2">Uncharacterized protein</fullName>
    </submittedName>
</protein>
<gene>
    <name evidence="2" type="ORF">PLEPLA_LOCUS22292</name>
</gene>
<name>A0A9N7UP69_PLEPL</name>
<sequence>MRITGEKQHSAKKKKKKKEKQKHVTGQKQEPERDRLESGELLLTLEPRTGGRERRGRAARERQHLIGSVLQLQPQHLLMTGPSPSSGSTRLPVSCMECEHTPHARDRRVQRGFSKTPRPLQVCVLPPPAASLVFPSHPPVTGCAPPLSVRGSGCRVGRHGRGRAGGRPSLQLPLQAELQTHLDLK</sequence>